<keyword evidence="3" id="KW-0732">Signal</keyword>
<keyword evidence="2" id="KW-1133">Transmembrane helix</keyword>
<comment type="caution">
    <text evidence="4">The sequence shown here is derived from an EMBL/GenBank/DDBJ whole genome shotgun (WGS) entry which is preliminary data.</text>
</comment>
<dbReference type="RefSeq" id="WP_379910678.1">
    <property type="nucleotide sequence ID" value="NZ_JBHSWE010000001.1"/>
</dbReference>
<feature type="transmembrane region" description="Helical" evidence="2">
    <location>
        <begin position="262"/>
        <end position="280"/>
    </location>
</feature>
<protein>
    <submittedName>
        <fullName evidence="4">HupE/UreJ family protein</fullName>
    </submittedName>
</protein>
<keyword evidence="5" id="KW-1185">Reference proteome</keyword>
<sequence>MHRSTSQWLRCLLFVATLAASGAASAHFQNFLGRIVHLEPADGGILIYARLPLAAVLLPGDWQPGDAVPYSRPAAGRDRPDALLLDTTALAAAPGLLREQLRNALQLAPNAPSPDIGAIRIEPIGQRSPFSHLPQVRGGLLKPLSLPARPLPLADAVIDYRAFYPGLELAKIQSLSSNPREWPDLADRTINIVMLHGPDGAERLTSKGPLQLEFAAPPPLSGLTGQIRSGFHHVLIGIDHVLFMLILILAARNWQALLRSSLAFTLGHSITLGLGALGWIATSGWFVPLIETAIALTILYSGACLLLGRGNRLLAGRVFLIGLLHGCGFAFVLHQASGESPSTCCRSGSASTSASNSGNCRSISPPARCYGCCAATGRCNGCSRRWHWHCPACSSPPSGPGSAASTWPASWVS</sequence>
<feature type="signal peptide" evidence="3">
    <location>
        <begin position="1"/>
        <end position="26"/>
    </location>
</feature>
<feature type="transmembrane region" description="Helical" evidence="2">
    <location>
        <begin position="286"/>
        <end position="307"/>
    </location>
</feature>
<evidence type="ECO:0000256" key="2">
    <source>
        <dbReference type="SAM" id="Phobius"/>
    </source>
</evidence>
<accession>A0ABW2A3X2</accession>
<evidence type="ECO:0000256" key="3">
    <source>
        <dbReference type="SAM" id="SignalP"/>
    </source>
</evidence>
<dbReference type="Proteomes" id="UP001596422">
    <property type="component" value="Unassembled WGS sequence"/>
</dbReference>
<name>A0ABW2A3X2_9GAMM</name>
<feature type="transmembrane region" description="Helical" evidence="2">
    <location>
        <begin position="230"/>
        <end position="250"/>
    </location>
</feature>
<feature type="chain" id="PRO_5045221218" evidence="3">
    <location>
        <begin position="27"/>
        <end position="413"/>
    </location>
</feature>
<dbReference type="EMBL" id="JBHSWE010000001">
    <property type="protein sequence ID" value="MFC6672221.1"/>
    <property type="molecule type" value="Genomic_DNA"/>
</dbReference>
<feature type="region of interest" description="Disordered" evidence="1">
    <location>
        <begin position="394"/>
        <end position="413"/>
    </location>
</feature>
<proteinExistence type="predicted"/>
<feature type="transmembrane region" description="Helical" evidence="2">
    <location>
        <begin position="314"/>
        <end position="333"/>
    </location>
</feature>
<evidence type="ECO:0000313" key="4">
    <source>
        <dbReference type="EMBL" id="MFC6672221.1"/>
    </source>
</evidence>
<dbReference type="InterPro" id="IPR032809">
    <property type="entry name" value="Put_HupE_UreJ"/>
</dbReference>
<evidence type="ECO:0000313" key="5">
    <source>
        <dbReference type="Proteomes" id="UP001596422"/>
    </source>
</evidence>
<gene>
    <name evidence="4" type="ORF">ACFQDL_20725</name>
</gene>
<organism evidence="4 5">
    <name type="scientific">Marinobacterium aestuariivivens</name>
    <dbReference type="NCBI Taxonomy" id="1698799"/>
    <lineage>
        <taxon>Bacteria</taxon>
        <taxon>Pseudomonadati</taxon>
        <taxon>Pseudomonadota</taxon>
        <taxon>Gammaproteobacteria</taxon>
        <taxon>Oceanospirillales</taxon>
        <taxon>Oceanospirillaceae</taxon>
        <taxon>Marinobacterium</taxon>
    </lineage>
</organism>
<keyword evidence="2" id="KW-0472">Membrane</keyword>
<reference evidence="5" key="1">
    <citation type="journal article" date="2019" name="Int. J. Syst. Evol. Microbiol.">
        <title>The Global Catalogue of Microorganisms (GCM) 10K type strain sequencing project: providing services to taxonomists for standard genome sequencing and annotation.</title>
        <authorList>
            <consortium name="The Broad Institute Genomics Platform"/>
            <consortium name="The Broad Institute Genome Sequencing Center for Infectious Disease"/>
            <person name="Wu L."/>
            <person name="Ma J."/>
        </authorList>
    </citation>
    <scope>NUCLEOTIDE SEQUENCE [LARGE SCALE GENOMIC DNA]</scope>
    <source>
        <strain evidence="5">NBRC 111756</strain>
    </source>
</reference>
<evidence type="ECO:0000256" key="1">
    <source>
        <dbReference type="SAM" id="MobiDB-lite"/>
    </source>
</evidence>
<dbReference type="Pfam" id="PF13795">
    <property type="entry name" value="HupE_UreJ_2"/>
    <property type="match status" value="1"/>
</dbReference>
<keyword evidence="2" id="KW-0812">Transmembrane</keyword>